<feature type="transmembrane region" description="Helical" evidence="9">
    <location>
        <begin position="472"/>
        <end position="489"/>
    </location>
</feature>
<dbReference type="SUPFAM" id="SSF81340">
    <property type="entry name" value="Clc chloride channel"/>
    <property type="match status" value="1"/>
</dbReference>
<keyword evidence="3 9" id="KW-0812">Transmembrane</keyword>
<dbReference type="GeneID" id="54362814"/>
<feature type="transmembrane region" description="Helical" evidence="9">
    <location>
        <begin position="436"/>
        <end position="460"/>
    </location>
</feature>
<evidence type="ECO:0000256" key="6">
    <source>
        <dbReference type="ARBA" id="ARBA00023136"/>
    </source>
</evidence>
<comment type="caution">
    <text evidence="9">Lacks conserved residue(s) required for the propagation of feature annotation.</text>
</comment>
<accession>A0A6J3M308</accession>
<dbReference type="AlphaFoldDB" id="A0A6J3M308"/>
<evidence type="ECO:0000256" key="1">
    <source>
        <dbReference type="ARBA" id="ARBA00004141"/>
    </source>
</evidence>
<dbReference type="InterPro" id="IPR046342">
    <property type="entry name" value="CBS_dom_sf"/>
</dbReference>
<organism evidence="13">
    <name type="scientific">Dissoconium aciculare CBS 342.82</name>
    <dbReference type="NCBI Taxonomy" id="1314786"/>
    <lineage>
        <taxon>Eukaryota</taxon>
        <taxon>Fungi</taxon>
        <taxon>Dikarya</taxon>
        <taxon>Ascomycota</taxon>
        <taxon>Pezizomycotina</taxon>
        <taxon>Dothideomycetes</taxon>
        <taxon>Dothideomycetidae</taxon>
        <taxon>Mycosphaerellales</taxon>
        <taxon>Dissoconiaceae</taxon>
        <taxon>Dissoconium</taxon>
    </lineage>
</organism>
<dbReference type="GO" id="GO:0005247">
    <property type="term" value="F:voltage-gated chloride channel activity"/>
    <property type="evidence" value="ECO:0007669"/>
    <property type="project" value="TreeGrafter"/>
</dbReference>
<sequence>MPNSIASRRNSTTRREDAGDEDGYVDAGDVVNGQVAEAVRNAYHNSLNTSVEAIEAIPTQFQRYLSSNHTSDNDIRSRQSTRIPDERTGLLSREHTLSRSGYRTPIPGTPRRGIHRTHTNSLRSASRRPSRARAFVRPFWTDESRASPEARESGKTSKLFDDRVWYDQFTSTDWVRDGIADAYRAKELRKRKDLRGRILAFFDGAQGWFLVAVIGCLTAVLAYAIDVTEAAIFDIKSGYCSTRWYYGKRQCCEGPRSCSDWRSWSSLIESSDTKDTWLDLAAFMFWVVLLAAFSCLVTLQTKTEVSSAVALSTLDENLGAELHNHGHGKSDEGHDQGHVSPTGRLREVAKRPPTIYYPGAGSGVAEIKVILSGFVLHGYLGGRVLFFKAIGLVLSVASGMSIGKEGPYVHMATCIGNIASRVSSKYRNNDAKRRELLSASAAAGVAVAFGSPLGGVLFSLEEVSYYFPPKTLFRTFFCCIAAALFLRFLNPYGTGKIVLFEVRYNVDWKIFEIFAFIMLGVLGGAMGAFFIKASRLWAKTFRRVSIIKKYPIVEVLLVAVVTGLVTFWNRYTRLPVAELLYELAAPCDAFSSSGHGLCPTQENIPKVIRYLLMAFVIKAILTTVSFGIKVPAGIYVPSMVVGGLLGRIVGHSIQMLIYKYPQFPLFARCPVDGGPESCVVPGVYALVAAGATMCGVTRLSVTLAVILFELTGSLEHVLPFSLGVLIAKWTADAIEPLSVYDLLLEMNSYPFLDHKLRPLFDADIGEITAPLDSRRYIDISDASRVSASDLREKLDYMHMAGHLDGGLPILRRGILVGLISGPDLEFALDGLEKEEDTYCLMRAPELWEQRPLSSAAGPGEHDMTASGYFSINADYETGTTENNDDEEDHDPSDFTRYIDTAPMSLDISSPMELAFECFVKLGLRYICVLREGRFVGLVHRKGMTKYLADQRKQKGPLFGL</sequence>
<dbReference type="GO" id="GO:0005794">
    <property type="term" value="C:Golgi apparatus"/>
    <property type="evidence" value="ECO:0007669"/>
    <property type="project" value="TreeGrafter"/>
</dbReference>
<keyword evidence="8" id="KW-0129">CBS domain</keyword>
<dbReference type="PANTHER" id="PTHR45711">
    <property type="entry name" value="CHLORIDE CHANNEL PROTEIN"/>
    <property type="match status" value="1"/>
</dbReference>
<evidence type="ECO:0000256" key="3">
    <source>
        <dbReference type="ARBA" id="ARBA00022692"/>
    </source>
</evidence>
<dbReference type="OrthoDB" id="44789at2759"/>
<feature type="transmembrane region" description="Helical" evidence="9">
    <location>
        <begin position="550"/>
        <end position="568"/>
    </location>
</feature>
<feature type="region of interest" description="Disordered" evidence="10">
    <location>
        <begin position="322"/>
        <end position="344"/>
    </location>
</feature>
<dbReference type="RefSeq" id="XP_033459314.1">
    <property type="nucleotide sequence ID" value="XM_033605014.1"/>
</dbReference>
<dbReference type="InterPro" id="IPR000644">
    <property type="entry name" value="CBS_dom"/>
</dbReference>
<evidence type="ECO:0000313" key="13">
    <source>
        <dbReference type="RefSeq" id="XP_033459314.1"/>
    </source>
</evidence>
<keyword evidence="6 9" id="KW-0472">Membrane</keyword>
<evidence type="ECO:0000256" key="5">
    <source>
        <dbReference type="ARBA" id="ARBA00023065"/>
    </source>
</evidence>
<feature type="compositionally biased region" description="Polar residues" evidence="10">
    <location>
        <begin position="1"/>
        <end position="10"/>
    </location>
</feature>
<dbReference type="InterPro" id="IPR014743">
    <property type="entry name" value="Cl-channel_core"/>
</dbReference>
<dbReference type="Gene3D" id="1.10.3080.10">
    <property type="entry name" value="Clc chloride channel"/>
    <property type="match status" value="1"/>
</dbReference>
<keyword evidence="7 9" id="KW-0868">Chloride</keyword>
<feature type="transmembrane region" description="Helical" evidence="9">
    <location>
        <begin position="510"/>
        <end position="530"/>
    </location>
</feature>
<evidence type="ECO:0000259" key="11">
    <source>
        <dbReference type="PROSITE" id="PS51371"/>
    </source>
</evidence>
<keyword evidence="2 9" id="KW-0813">Transport</keyword>
<evidence type="ECO:0000256" key="4">
    <source>
        <dbReference type="ARBA" id="ARBA00022989"/>
    </source>
</evidence>
<reference evidence="13" key="1">
    <citation type="submission" date="2020-01" db="EMBL/GenBank/DDBJ databases">
        <authorList>
            <consortium name="DOE Joint Genome Institute"/>
            <person name="Haridas S."/>
            <person name="Albert R."/>
            <person name="Binder M."/>
            <person name="Bloem J."/>
            <person name="Labutti K."/>
            <person name="Salamov A."/>
            <person name="Andreopoulos B."/>
            <person name="Baker S.E."/>
            <person name="Barry K."/>
            <person name="Bills G."/>
            <person name="Bluhm B.H."/>
            <person name="Cannon C."/>
            <person name="Castanera R."/>
            <person name="Culley D.E."/>
            <person name="Daum C."/>
            <person name="Ezra D."/>
            <person name="Gonzalez J.B."/>
            <person name="Henrissat B."/>
            <person name="Kuo A."/>
            <person name="Liang C."/>
            <person name="Lipzen A."/>
            <person name="Lutzoni F."/>
            <person name="Magnuson J."/>
            <person name="Mondo S."/>
            <person name="Nolan M."/>
            <person name="Ohm R."/>
            <person name="Pangilinan J."/>
            <person name="Park H.-J."/>
            <person name="Ramirez L."/>
            <person name="Alfaro M."/>
            <person name="Sun H."/>
            <person name="Tritt A."/>
            <person name="Yoshinaga Y."/>
            <person name="Zwiers L.-H."/>
            <person name="Turgeon B.G."/>
            <person name="Goodwin S.B."/>
            <person name="Spatafora J.W."/>
            <person name="Crous P.W."/>
            <person name="Grigoriev I.V."/>
        </authorList>
    </citation>
    <scope>NUCLEOTIDE SEQUENCE</scope>
    <source>
        <strain evidence="13">CBS 342.82</strain>
    </source>
</reference>
<protein>
    <recommendedName>
        <fullName evidence="9">Chloride channel protein</fullName>
    </recommendedName>
</protein>
<feature type="transmembrane region" description="Helical" evidence="9">
    <location>
        <begin position="610"/>
        <end position="628"/>
    </location>
</feature>
<dbReference type="PANTHER" id="PTHR45711:SF3">
    <property type="entry name" value="CLC CHANNEL"/>
    <property type="match status" value="1"/>
</dbReference>
<dbReference type="PROSITE" id="PS51371">
    <property type="entry name" value="CBS"/>
    <property type="match status" value="1"/>
</dbReference>
<evidence type="ECO:0000256" key="2">
    <source>
        <dbReference type="ARBA" id="ARBA00022448"/>
    </source>
</evidence>
<feature type="transmembrane region" description="Helical" evidence="9">
    <location>
        <begin position="280"/>
        <end position="299"/>
    </location>
</feature>
<dbReference type="PRINTS" id="PR00762">
    <property type="entry name" value="CLCHANNEL"/>
</dbReference>
<dbReference type="GO" id="GO:0005886">
    <property type="term" value="C:plasma membrane"/>
    <property type="evidence" value="ECO:0007669"/>
    <property type="project" value="TreeGrafter"/>
</dbReference>
<feature type="transmembrane region" description="Helical" evidence="9">
    <location>
        <begin position="198"/>
        <end position="225"/>
    </location>
</feature>
<evidence type="ECO:0000256" key="8">
    <source>
        <dbReference type="PROSITE-ProRule" id="PRU00703"/>
    </source>
</evidence>
<keyword evidence="4 9" id="KW-1133">Transmembrane helix</keyword>
<evidence type="ECO:0000256" key="7">
    <source>
        <dbReference type="ARBA" id="ARBA00023214"/>
    </source>
</evidence>
<reference evidence="13" key="3">
    <citation type="submission" date="2025-08" db="UniProtKB">
        <authorList>
            <consortium name="RefSeq"/>
        </authorList>
    </citation>
    <scope>IDENTIFICATION</scope>
    <source>
        <strain evidence="13">CBS 342.82</strain>
    </source>
</reference>
<comment type="similarity">
    <text evidence="9">Belongs to the chloride channel (TC 2.A.49) family.</text>
</comment>
<evidence type="ECO:0000313" key="12">
    <source>
        <dbReference type="Proteomes" id="UP000504637"/>
    </source>
</evidence>
<feature type="region of interest" description="Disordered" evidence="10">
    <location>
        <begin position="99"/>
        <end position="127"/>
    </location>
</feature>
<evidence type="ECO:0000256" key="9">
    <source>
        <dbReference type="RuleBase" id="RU361221"/>
    </source>
</evidence>
<dbReference type="SUPFAM" id="SSF54631">
    <property type="entry name" value="CBS-domain pair"/>
    <property type="match status" value="1"/>
</dbReference>
<dbReference type="Proteomes" id="UP000504637">
    <property type="component" value="Unplaced"/>
</dbReference>
<keyword evidence="5 9" id="KW-0406">Ion transport</keyword>
<feature type="compositionally biased region" description="Basic and acidic residues" evidence="10">
    <location>
        <begin position="322"/>
        <end position="337"/>
    </location>
</feature>
<proteinExistence type="inferred from homology"/>
<dbReference type="InterPro" id="IPR001807">
    <property type="entry name" value="ClC"/>
</dbReference>
<keyword evidence="12" id="KW-1185">Reference proteome</keyword>
<feature type="region of interest" description="Disordered" evidence="10">
    <location>
        <begin position="1"/>
        <end position="26"/>
    </location>
</feature>
<feature type="domain" description="CBS" evidence="11">
    <location>
        <begin position="898"/>
        <end position="953"/>
    </location>
</feature>
<name>A0A6J3M308_9PEZI</name>
<dbReference type="GO" id="GO:0005769">
    <property type="term" value="C:early endosome"/>
    <property type="evidence" value="ECO:0007669"/>
    <property type="project" value="TreeGrafter"/>
</dbReference>
<gene>
    <name evidence="13" type="ORF">K489DRAFT_381026</name>
</gene>
<dbReference type="Pfam" id="PF00654">
    <property type="entry name" value="Voltage_CLC"/>
    <property type="match status" value="1"/>
</dbReference>
<comment type="subcellular location">
    <subcellularLocation>
        <location evidence="1 9">Membrane</location>
        <topology evidence="1 9">Multi-pass membrane protein</topology>
    </subcellularLocation>
</comment>
<dbReference type="FunFam" id="1.10.3080.10:FF:000013">
    <property type="entry name" value="Voltage-gated chloride channel (ClcA)"/>
    <property type="match status" value="1"/>
</dbReference>
<evidence type="ECO:0000256" key="10">
    <source>
        <dbReference type="SAM" id="MobiDB-lite"/>
    </source>
</evidence>
<reference evidence="13" key="2">
    <citation type="submission" date="2020-04" db="EMBL/GenBank/DDBJ databases">
        <authorList>
            <consortium name="NCBI Genome Project"/>
        </authorList>
    </citation>
    <scope>NUCLEOTIDE SEQUENCE</scope>
    <source>
        <strain evidence="13">CBS 342.82</strain>
    </source>
</reference>
<dbReference type="CDD" id="cd03684">
    <property type="entry name" value="ClC_3_like"/>
    <property type="match status" value="1"/>
</dbReference>